<dbReference type="EMBL" id="UZAN01003112">
    <property type="protein sequence ID" value="VDP28485.1"/>
    <property type="molecule type" value="Genomic_DNA"/>
</dbReference>
<dbReference type="Proteomes" id="UP000272942">
    <property type="component" value="Unassembled WGS sequence"/>
</dbReference>
<proteinExistence type="predicted"/>
<accession>A0A3P8DAN5</accession>
<dbReference type="AlphaFoldDB" id="A0A3P8DAN5"/>
<sequence>MVYSERISDPFDFTSRDVWTCTDAPAVCDIWVQFGPIGLSESPVRTSRSVELVESSVAGSSLYRVLDSESFADHPRQKDALDGAKFGSTQPSSVLVDSVSQTDEGLLSRLISSFSKEVQVYLPSIYTIDAAQHVLLEAQPGSIQTAPDSKIFLDEVLSSQSVSIDVAPRMIDVSVNYLCDRSVPVDASLIGEFALHYPILIDSCSASYHVPPSCGYVHVDAEVQATGTPHFSILCSASSHKLLSSTQRRCTQCGYLPTNEEDERETDFLPEGTLDDELLDGSNMTGRDEPVGIQTRSVHWQPPVFKKTCATQFAFTPDLADVFCQTAVNYSDASVLTSDICLSPTVLLHNKSVTDYRERLIEHYYYAPPRDAALVADVEVQALVMEPTDQSFISRWKEISETEIIELKETIKKSYDLKAYEMEMSQGRIEERSCTTDFTSPPLITPQREVTTASAIPAPQLPGVIGLKKQSKDSFDVGIQCSTRLSFREIKEEFSMTEIWESLKKVCSTYESYQTLHDSGYVREQSTYTTLDDTMVADMGVQFTATTGVFEREMESLILRTPSPVSNVDPYEQYVLRKRMGQLNEEQCLAAPLVYSDGTQTEDLQLHFSTDFDGFGQREETFEVYHHRLLRDQLAEAWTQWDTDAEEEIGDVEGRSRSEEQILEVRQKKRKRVVSKLQITEELSSDEPGMMVCELGVQTESSLVDRESQETVDRDIFSASYDKSLYLRATQSAQTSPISLDSVLHTEDWSWADSELQAVIMTGLQATDGLEWSSRTGQRRYEETVESSLRSVSQWKQYAEPSTKLLVSIGCQTGAIKPGVIDGGELDRWTDTSIYPDVAAQSKTAYSSVVDDEIFVRSVSTESSDASKQPSR</sequence>
<evidence type="ECO:0000313" key="1">
    <source>
        <dbReference type="EMBL" id="VDP28485.1"/>
    </source>
</evidence>
<reference evidence="1 2" key="1">
    <citation type="submission" date="2018-11" db="EMBL/GenBank/DDBJ databases">
        <authorList>
            <consortium name="Pathogen Informatics"/>
        </authorList>
    </citation>
    <scope>NUCLEOTIDE SEQUENCE [LARGE SCALE GENOMIC DNA]</scope>
    <source>
        <strain evidence="1 2">Egypt</strain>
    </source>
</reference>
<organism evidence="1 2">
    <name type="scientific">Echinostoma caproni</name>
    <dbReference type="NCBI Taxonomy" id="27848"/>
    <lineage>
        <taxon>Eukaryota</taxon>
        <taxon>Metazoa</taxon>
        <taxon>Spiralia</taxon>
        <taxon>Lophotrochozoa</taxon>
        <taxon>Platyhelminthes</taxon>
        <taxon>Trematoda</taxon>
        <taxon>Digenea</taxon>
        <taxon>Plagiorchiida</taxon>
        <taxon>Echinostomata</taxon>
        <taxon>Echinostomatoidea</taxon>
        <taxon>Echinostomatidae</taxon>
        <taxon>Echinostoma</taxon>
    </lineage>
</organism>
<gene>
    <name evidence="1" type="ORF">ECPE_LOCUS763</name>
</gene>
<protein>
    <submittedName>
        <fullName evidence="1">Uncharacterized protein</fullName>
    </submittedName>
</protein>
<keyword evidence="2" id="KW-1185">Reference proteome</keyword>
<name>A0A3P8DAN5_9TREM</name>
<evidence type="ECO:0000313" key="2">
    <source>
        <dbReference type="Proteomes" id="UP000272942"/>
    </source>
</evidence>
<dbReference type="OrthoDB" id="6268792at2759"/>